<dbReference type="OrthoDB" id="9808614at2"/>
<evidence type="ECO:0000313" key="4">
    <source>
        <dbReference type="Proteomes" id="UP000195139"/>
    </source>
</evidence>
<evidence type="ECO:0000313" key="2">
    <source>
        <dbReference type="EMBL" id="MEI5993612.1"/>
    </source>
</evidence>
<comment type="caution">
    <text evidence="3">The sequence shown here is derived from an EMBL/GenBank/DDBJ whole genome shotgun (WGS) entry which is preliminary data.</text>
</comment>
<gene>
    <name evidence="2" type="ORF">A5880_001159</name>
    <name evidence="3" type="ORF">A5880_002277</name>
</gene>
<dbReference type="Pfam" id="PF04397">
    <property type="entry name" value="LytTR"/>
    <property type="match status" value="1"/>
</dbReference>
<dbReference type="InterPro" id="IPR046947">
    <property type="entry name" value="LytR-like"/>
</dbReference>
<reference evidence="3" key="1">
    <citation type="submission" date="2017-05" db="EMBL/GenBank/DDBJ databases">
        <title>The Genome Sequence of Enterococcus sp. 4G2_DIV0659.</title>
        <authorList>
            <consortium name="The Broad Institute Genomics Platform"/>
            <consortium name="The Broad Institute Genomic Center for Infectious Diseases"/>
            <person name="Earl A."/>
            <person name="Manson A."/>
            <person name="Schwartman J."/>
            <person name="Gilmore M."/>
            <person name="Abouelleil A."/>
            <person name="Cao P."/>
            <person name="Chapman S."/>
            <person name="Cusick C."/>
            <person name="Shea T."/>
            <person name="Young S."/>
            <person name="Neafsey D."/>
            <person name="Nusbaum C."/>
            <person name="Birren B."/>
        </authorList>
    </citation>
    <scope>NUCLEOTIDE SEQUENCE [LARGE SCALE GENOMIC DNA]</scope>
    <source>
        <strain evidence="3">4G2_DIV0659</strain>
    </source>
</reference>
<sequence length="149" mass="17051">MKTSVEFIDSNEEELAKFKVHKLTPALENVLAILNKEDQFLLGEEAGSLYKLPISDILYIEVVDKKSFIYTQDLVCQSSDKLYQLEEQLAPFKFIRTSKSMLLNIEAIKAISPTFSGRFEALLTNEERVAISRKYVPDLKKGLGMERKK</sequence>
<keyword evidence="4" id="KW-1185">Reference proteome</keyword>
<name>A0A242CCN3_9ENTE</name>
<dbReference type="Gene3D" id="2.40.50.1020">
    <property type="entry name" value="LytTr DNA-binding domain"/>
    <property type="match status" value="1"/>
</dbReference>
<reference evidence="2 4" key="2">
    <citation type="submission" date="2018-07" db="EMBL/GenBank/DDBJ databases">
        <title>The Genome Sequence of Enterococcus sp. DIV0659b.</title>
        <authorList>
            <consortium name="The Broad Institute Genomics Platform"/>
            <consortium name="The Broad Institute Genomic Center for Infectious Diseases"/>
            <person name="Earl A."/>
            <person name="Manson A."/>
            <person name="Schwartman J."/>
            <person name="Gilmore M."/>
            <person name="Abouelleil A."/>
            <person name="Cao P."/>
            <person name="Chapman S."/>
            <person name="Cusick C."/>
            <person name="Shea T."/>
            <person name="Young S."/>
            <person name="Neafsey D."/>
            <person name="Nusbaum C."/>
            <person name="Birren B."/>
        </authorList>
    </citation>
    <scope>NUCLEOTIDE SEQUENCE [LARGE SCALE GENOMIC DNA]</scope>
    <source>
        <strain evidence="2 4">4G2_DIV0659</strain>
    </source>
</reference>
<dbReference type="PROSITE" id="PS50930">
    <property type="entry name" value="HTH_LYTTR"/>
    <property type="match status" value="1"/>
</dbReference>
<dbReference type="STRING" id="1834181.A5880_002277"/>
<dbReference type="RefSeq" id="WP_086331149.1">
    <property type="nucleotide sequence ID" value="NZ_NGLE02000001.1"/>
</dbReference>
<evidence type="ECO:0000313" key="3">
    <source>
        <dbReference type="EMBL" id="OTO08007.1"/>
    </source>
</evidence>
<dbReference type="SMART" id="SM00850">
    <property type="entry name" value="LytTR"/>
    <property type="match status" value="1"/>
</dbReference>
<dbReference type="Proteomes" id="UP000195139">
    <property type="component" value="Unassembled WGS sequence"/>
</dbReference>
<dbReference type="GO" id="GO:0000156">
    <property type="term" value="F:phosphorelay response regulator activity"/>
    <property type="evidence" value="ECO:0007669"/>
    <property type="project" value="InterPro"/>
</dbReference>
<evidence type="ECO:0000259" key="1">
    <source>
        <dbReference type="PROSITE" id="PS50930"/>
    </source>
</evidence>
<accession>A0A242CCN3</accession>
<protein>
    <recommendedName>
        <fullName evidence="1">HTH LytTR-type domain-containing protein</fullName>
    </recommendedName>
</protein>
<organism evidence="3">
    <name type="scientific">Candidatus Enterococcus mansonii</name>
    <dbReference type="NCBI Taxonomy" id="1834181"/>
    <lineage>
        <taxon>Bacteria</taxon>
        <taxon>Bacillati</taxon>
        <taxon>Bacillota</taxon>
        <taxon>Bacilli</taxon>
        <taxon>Lactobacillales</taxon>
        <taxon>Enterococcaceae</taxon>
        <taxon>Enterococcus</taxon>
    </lineage>
</organism>
<dbReference type="PANTHER" id="PTHR37299:SF4">
    <property type="entry name" value="TRANSCRIPTIONAL REGULATOR"/>
    <property type="match status" value="1"/>
</dbReference>
<dbReference type="PANTHER" id="PTHR37299">
    <property type="entry name" value="TRANSCRIPTIONAL REGULATOR-RELATED"/>
    <property type="match status" value="1"/>
</dbReference>
<dbReference type="GO" id="GO:0003677">
    <property type="term" value="F:DNA binding"/>
    <property type="evidence" value="ECO:0007669"/>
    <property type="project" value="InterPro"/>
</dbReference>
<dbReference type="EMBL" id="NGLE01000003">
    <property type="protein sequence ID" value="OTO08007.1"/>
    <property type="molecule type" value="Genomic_DNA"/>
</dbReference>
<feature type="domain" description="HTH LytTR-type" evidence="1">
    <location>
        <begin position="41"/>
        <end position="145"/>
    </location>
</feature>
<dbReference type="InterPro" id="IPR007492">
    <property type="entry name" value="LytTR_DNA-bd_dom"/>
</dbReference>
<proteinExistence type="predicted"/>
<dbReference type="EMBL" id="NGLE02000001">
    <property type="protein sequence ID" value="MEI5993612.1"/>
    <property type="molecule type" value="Genomic_DNA"/>
</dbReference>
<dbReference type="AlphaFoldDB" id="A0A242CCN3"/>